<dbReference type="Pfam" id="PF08305">
    <property type="entry name" value="NPCBM"/>
    <property type="match status" value="1"/>
</dbReference>
<dbReference type="SUPFAM" id="SSF49785">
    <property type="entry name" value="Galactose-binding domain-like"/>
    <property type="match status" value="1"/>
</dbReference>
<dbReference type="RefSeq" id="WP_071344020.1">
    <property type="nucleotide sequence ID" value="NZ_CP017839.1"/>
</dbReference>
<evidence type="ECO:0000313" key="4">
    <source>
        <dbReference type="Proteomes" id="UP000180166"/>
    </source>
</evidence>
<protein>
    <recommendedName>
        <fullName evidence="2">Glycosyl hydrolase family 98 putative carbohydrate-binding module domain-containing protein</fullName>
    </recommendedName>
</protein>
<reference evidence="3 4" key="1">
    <citation type="submission" date="2016-10" db="EMBL/GenBank/DDBJ databases">
        <title>Genome sequence of Nocardia seriolae strain EM150506, isolated from Anguila japonica.</title>
        <authorList>
            <person name="Han H.-J."/>
        </authorList>
    </citation>
    <scope>NUCLEOTIDE SEQUENCE [LARGE SCALE GENOMIC DNA]</scope>
    <source>
        <strain evidence="3 4">EM150506</strain>
    </source>
</reference>
<dbReference type="InterPro" id="IPR008979">
    <property type="entry name" value="Galactose-bd-like_sf"/>
</dbReference>
<sequence length="339" mass="35839">MRWSTLFSYAAALVVAVGMTAGCSGNQTSAGSTSTRAITTTTSPVPTTPAEVRVALADLKPAGDQIPDVKKAAVDGVTVGRAMYIGTCYANSDPIFNYRVPLKSSSFTATIAMGDRSAQDSQAHVEFFVNDIRAAVVDPRLGSPARVTLDVSDAATLSVRVYPYRTDECGESRGIVLASAEFSTLANPAAAKRTEDPSAYAVETETVSAKCDSFDLKSDHKPMPLNGQTSYHALSAGRKDNLGDAPGPCGFEYNLARSAKKLTAVAGVIDDSTSTFTCRIEISADGKSLFNKDLALGSTEPVDIPVDNVLRLRVEFTFLGKGYGQCALGDFRIFRSAAK</sequence>
<feature type="chain" id="PRO_5044816660" description="Glycosyl hydrolase family 98 putative carbohydrate-binding module domain-containing protein" evidence="1">
    <location>
        <begin position="22"/>
        <end position="339"/>
    </location>
</feature>
<dbReference type="EMBL" id="CP017839">
    <property type="protein sequence ID" value="APA97848.1"/>
    <property type="molecule type" value="Genomic_DNA"/>
</dbReference>
<proteinExistence type="predicted"/>
<evidence type="ECO:0000256" key="1">
    <source>
        <dbReference type="SAM" id="SignalP"/>
    </source>
</evidence>
<dbReference type="Gene3D" id="2.60.120.1060">
    <property type="entry name" value="NPCBM/NEW2 domain"/>
    <property type="match status" value="1"/>
</dbReference>
<dbReference type="InterPro" id="IPR013222">
    <property type="entry name" value="Glyco_hyd_98_carb-bd"/>
</dbReference>
<name>A0ABC8AUV0_9NOCA</name>
<dbReference type="KEGG" id="nsr:NS506_03799"/>
<organism evidence="3 4">
    <name type="scientific">Nocardia seriolae</name>
    <dbReference type="NCBI Taxonomy" id="37332"/>
    <lineage>
        <taxon>Bacteria</taxon>
        <taxon>Bacillati</taxon>
        <taxon>Actinomycetota</taxon>
        <taxon>Actinomycetes</taxon>
        <taxon>Mycobacteriales</taxon>
        <taxon>Nocardiaceae</taxon>
        <taxon>Nocardia</taxon>
    </lineage>
</organism>
<dbReference type="Proteomes" id="UP000180166">
    <property type="component" value="Chromosome"/>
</dbReference>
<evidence type="ECO:0000313" key="3">
    <source>
        <dbReference type="EMBL" id="APA97848.1"/>
    </source>
</evidence>
<keyword evidence="1" id="KW-0732">Signal</keyword>
<gene>
    <name evidence="3" type="ORF">NS506_03799</name>
</gene>
<feature type="domain" description="Glycosyl hydrolase family 98 putative carbohydrate-binding module" evidence="2">
    <location>
        <begin position="251"/>
        <end position="322"/>
    </location>
</feature>
<dbReference type="AlphaFoldDB" id="A0ABC8AUV0"/>
<accession>A0ABC8AUV0</accession>
<feature type="signal peptide" evidence="1">
    <location>
        <begin position="1"/>
        <end position="21"/>
    </location>
</feature>
<evidence type="ECO:0000259" key="2">
    <source>
        <dbReference type="Pfam" id="PF08305"/>
    </source>
</evidence>
<dbReference type="PROSITE" id="PS51257">
    <property type="entry name" value="PROKAR_LIPOPROTEIN"/>
    <property type="match status" value="1"/>
</dbReference>
<dbReference type="InterPro" id="IPR038637">
    <property type="entry name" value="NPCBM_sf"/>
</dbReference>